<accession>A0ACC1XX32</accession>
<gene>
    <name evidence="1" type="ORF">OWV82_011043</name>
</gene>
<evidence type="ECO:0000313" key="2">
    <source>
        <dbReference type="Proteomes" id="UP001164539"/>
    </source>
</evidence>
<name>A0ACC1XX32_MELAZ</name>
<keyword evidence="2" id="KW-1185">Reference proteome</keyword>
<organism evidence="1 2">
    <name type="scientific">Melia azedarach</name>
    <name type="common">Chinaberry tree</name>
    <dbReference type="NCBI Taxonomy" id="155640"/>
    <lineage>
        <taxon>Eukaryota</taxon>
        <taxon>Viridiplantae</taxon>
        <taxon>Streptophyta</taxon>
        <taxon>Embryophyta</taxon>
        <taxon>Tracheophyta</taxon>
        <taxon>Spermatophyta</taxon>
        <taxon>Magnoliopsida</taxon>
        <taxon>eudicotyledons</taxon>
        <taxon>Gunneridae</taxon>
        <taxon>Pentapetalae</taxon>
        <taxon>rosids</taxon>
        <taxon>malvids</taxon>
        <taxon>Sapindales</taxon>
        <taxon>Meliaceae</taxon>
        <taxon>Melia</taxon>
    </lineage>
</organism>
<dbReference type="Proteomes" id="UP001164539">
    <property type="component" value="Chromosome 6"/>
</dbReference>
<evidence type="ECO:0000313" key="1">
    <source>
        <dbReference type="EMBL" id="KAJ4715959.1"/>
    </source>
</evidence>
<comment type="caution">
    <text evidence="1">The sequence shown here is derived from an EMBL/GenBank/DDBJ whole genome shotgun (WGS) entry which is preliminary data.</text>
</comment>
<proteinExistence type="predicted"/>
<reference evidence="1 2" key="1">
    <citation type="journal article" date="2023" name="Science">
        <title>Complex scaffold remodeling in plant triterpene biosynthesis.</title>
        <authorList>
            <person name="De La Pena R."/>
            <person name="Hodgson H."/>
            <person name="Liu J.C."/>
            <person name="Stephenson M.J."/>
            <person name="Martin A.C."/>
            <person name="Owen C."/>
            <person name="Harkess A."/>
            <person name="Leebens-Mack J."/>
            <person name="Jimenez L.E."/>
            <person name="Osbourn A."/>
            <person name="Sattely E.S."/>
        </authorList>
    </citation>
    <scope>NUCLEOTIDE SEQUENCE [LARGE SCALE GENOMIC DNA]</scope>
    <source>
        <strain evidence="2">cv. JPN11</strain>
        <tissue evidence="1">Leaf</tissue>
    </source>
</reference>
<protein>
    <submittedName>
        <fullName evidence="1">FAD-dependent urate hydroxylase</fullName>
    </submittedName>
</protein>
<dbReference type="EMBL" id="CM051399">
    <property type="protein sequence ID" value="KAJ4715959.1"/>
    <property type="molecule type" value="Genomic_DNA"/>
</dbReference>
<sequence>MVVVEDVVIVGAGIAGLTTSLGLHKLGIRSLVLESSESLRATGFALTTWTNAWRALDAVGIADSLRPEHLLVQRMEVTSIISGEVTERMLETKGKQATHEFRCVKRKLLLEALEKALPSGTVRFSSKVVSIEESGHFKLLQLADGTILKTKVLVGCDGVNSVVAKWLGFKKPNFVGRSSIRGYADYKGSHGFEPKFQQFFGKGIRTGFIPCDNQTVYWYFTWINSNQDEELEDNPVKIKQFVLSKVPEQVKAVVENTPLDYITASPLRFRHPWEILRGNISKGSVCVAGDALHPMTPDIGQGGCSALEDGIVLARCIAETLKNKEKACEEREEFMMIEMGLKKFADERRWRSFQLISTAYVVGFIQQKDGMIVNLLRDKILSVFLGSLLMKIADFDCGKLIISETSHSGT</sequence>